<dbReference type="EMBL" id="CM042884">
    <property type="protein sequence ID" value="KAI4367981.1"/>
    <property type="molecule type" value="Genomic_DNA"/>
</dbReference>
<name>A0ACB9QM71_9MYRT</name>
<reference evidence="2" key="1">
    <citation type="journal article" date="2023" name="Front. Plant Sci.">
        <title>Chromosomal-level genome assembly of Melastoma candidum provides insights into trichome evolution.</title>
        <authorList>
            <person name="Zhong Y."/>
            <person name="Wu W."/>
            <person name="Sun C."/>
            <person name="Zou P."/>
            <person name="Liu Y."/>
            <person name="Dai S."/>
            <person name="Zhou R."/>
        </authorList>
    </citation>
    <scope>NUCLEOTIDE SEQUENCE [LARGE SCALE GENOMIC DNA]</scope>
</reference>
<sequence>MMRASIPCSAFYWKTIKPVAAAEIEQRLLLWSKLSDVVNTEDDAVALFNLFIDEGYILTELLGRFCVILKGNSSPQDMLNHCFMSTTCAG</sequence>
<proteinExistence type="predicted"/>
<protein>
    <submittedName>
        <fullName evidence="1">Uncharacterized protein</fullName>
    </submittedName>
</protein>
<gene>
    <name evidence="1" type="ORF">MLD38_016601</name>
</gene>
<evidence type="ECO:0000313" key="1">
    <source>
        <dbReference type="EMBL" id="KAI4367981.1"/>
    </source>
</evidence>
<keyword evidence="2" id="KW-1185">Reference proteome</keyword>
<comment type="caution">
    <text evidence="1">The sequence shown here is derived from an EMBL/GenBank/DDBJ whole genome shotgun (WGS) entry which is preliminary data.</text>
</comment>
<dbReference type="Proteomes" id="UP001057402">
    <property type="component" value="Chromosome 5"/>
</dbReference>
<accession>A0ACB9QM71</accession>
<organism evidence="1 2">
    <name type="scientific">Melastoma candidum</name>
    <dbReference type="NCBI Taxonomy" id="119954"/>
    <lineage>
        <taxon>Eukaryota</taxon>
        <taxon>Viridiplantae</taxon>
        <taxon>Streptophyta</taxon>
        <taxon>Embryophyta</taxon>
        <taxon>Tracheophyta</taxon>
        <taxon>Spermatophyta</taxon>
        <taxon>Magnoliopsida</taxon>
        <taxon>eudicotyledons</taxon>
        <taxon>Gunneridae</taxon>
        <taxon>Pentapetalae</taxon>
        <taxon>rosids</taxon>
        <taxon>malvids</taxon>
        <taxon>Myrtales</taxon>
        <taxon>Melastomataceae</taxon>
        <taxon>Melastomatoideae</taxon>
        <taxon>Melastomateae</taxon>
        <taxon>Melastoma</taxon>
    </lineage>
</organism>
<evidence type="ECO:0000313" key="2">
    <source>
        <dbReference type="Proteomes" id="UP001057402"/>
    </source>
</evidence>